<evidence type="ECO:0000256" key="2">
    <source>
        <dbReference type="ARBA" id="ARBA00007643"/>
    </source>
</evidence>
<evidence type="ECO:0000256" key="3">
    <source>
        <dbReference type="ARBA" id="ARBA00023242"/>
    </source>
</evidence>
<evidence type="ECO:0008006" key="7">
    <source>
        <dbReference type="Google" id="ProtNLM"/>
    </source>
</evidence>
<proteinExistence type="inferred from homology"/>
<keyword evidence="6" id="KW-1185">Reference proteome</keyword>
<feature type="region of interest" description="Disordered" evidence="4">
    <location>
        <begin position="114"/>
        <end position="184"/>
    </location>
</feature>
<evidence type="ECO:0000256" key="1">
    <source>
        <dbReference type="ARBA" id="ARBA00004123"/>
    </source>
</evidence>
<dbReference type="InterPro" id="IPR010756">
    <property type="entry name" value="Tls1-like"/>
</dbReference>
<dbReference type="EMBL" id="KZ819363">
    <property type="protein sequence ID" value="PWN44226.1"/>
    <property type="molecule type" value="Genomic_DNA"/>
</dbReference>
<evidence type="ECO:0000256" key="4">
    <source>
        <dbReference type="SAM" id="MobiDB-lite"/>
    </source>
</evidence>
<sequence length="400" mass="43556">MSNNEAGPSSPNRHSVDLLAAPHAQDDLIDAGTDKQADARSVFKKRGGGKRSVGVRMRGMQDEERGADENEMMGEDAQRSELEQSTKEADLSIRDLLALRALGKKPAGIALDKLNVGERKKKKKAEGGAKKAETEEDRWAEQMRRGGLVAKDMKSGGGGGGAESDDEDAQGNRKLVRSNKFSGETGTVDVDAHMLAYIEKEMAARKAAAAATSASKASDGPSSQLPTDPRDVVRALNNPEDELYRIAEKYRSLQEQVSKVPDKEESEQGLSAALLSSVPEVDLGMDNRLKNIADTEQAKRAMNEARANRGARREEDELLAASRFFRPKQHAQSDADAMRAAKQDAEVRRGGAAIFPEGHISAPGASAPERTGDGQKRRELASDQLVMERFKKRQRNQLKR</sequence>
<feature type="region of interest" description="Disordered" evidence="4">
    <location>
        <begin position="323"/>
        <end position="400"/>
    </location>
</feature>
<dbReference type="InParanoid" id="A0A316W2X8"/>
<dbReference type="GO" id="GO:0005681">
    <property type="term" value="C:spliceosomal complex"/>
    <property type="evidence" value="ECO:0007669"/>
    <property type="project" value="TreeGrafter"/>
</dbReference>
<comment type="similarity">
    <text evidence="2">Belongs to the TLS1 family.</text>
</comment>
<dbReference type="STRING" id="1522189.A0A316W2X8"/>
<feature type="compositionally biased region" description="Basic and acidic residues" evidence="4">
    <location>
        <begin position="370"/>
        <end position="389"/>
    </location>
</feature>
<dbReference type="AlphaFoldDB" id="A0A316W2X8"/>
<evidence type="ECO:0000313" key="6">
    <source>
        <dbReference type="Proteomes" id="UP000245783"/>
    </source>
</evidence>
<feature type="compositionally biased region" description="Basic and acidic residues" evidence="4">
    <location>
        <begin position="331"/>
        <end position="349"/>
    </location>
</feature>
<feature type="compositionally biased region" description="Basic residues" evidence="4">
    <location>
        <begin position="390"/>
        <end position="400"/>
    </location>
</feature>
<keyword evidence="3" id="KW-0539">Nucleus</keyword>
<comment type="subcellular location">
    <subcellularLocation>
        <location evidence="1">Nucleus</location>
    </subcellularLocation>
</comment>
<dbReference type="Pfam" id="PF07052">
    <property type="entry name" value="Hep_59"/>
    <property type="match status" value="1"/>
</dbReference>
<organism evidence="5 6">
    <name type="scientific">Ceraceosorus guamensis</name>
    <dbReference type="NCBI Taxonomy" id="1522189"/>
    <lineage>
        <taxon>Eukaryota</taxon>
        <taxon>Fungi</taxon>
        <taxon>Dikarya</taxon>
        <taxon>Basidiomycota</taxon>
        <taxon>Ustilaginomycotina</taxon>
        <taxon>Exobasidiomycetes</taxon>
        <taxon>Ceraceosorales</taxon>
        <taxon>Ceraceosoraceae</taxon>
        <taxon>Ceraceosorus</taxon>
    </lineage>
</organism>
<accession>A0A316W2X8</accession>
<dbReference type="GeneID" id="37035276"/>
<dbReference type="PANTHER" id="PTHR13486:SF2">
    <property type="entry name" value="SPLICING FACTOR C9ORF78"/>
    <property type="match status" value="1"/>
</dbReference>
<reference evidence="5 6" key="1">
    <citation type="journal article" date="2018" name="Mol. Biol. Evol.">
        <title>Broad Genomic Sampling Reveals a Smut Pathogenic Ancestry of the Fungal Clade Ustilaginomycotina.</title>
        <authorList>
            <person name="Kijpornyongpan T."/>
            <person name="Mondo S.J."/>
            <person name="Barry K."/>
            <person name="Sandor L."/>
            <person name="Lee J."/>
            <person name="Lipzen A."/>
            <person name="Pangilinan J."/>
            <person name="LaButti K."/>
            <person name="Hainaut M."/>
            <person name="Henrissat B."/>
            <person name="Grigoriev I.V."/>
            <person name="Spatafora J.W."/>
            <person name="Aime M.C."/>
        </authorList>
    </citation>
    <scope>NUCLEOTIDE SEQUENCE [LARGE SCALE GENOMIC DNA]</scope>
    <source>
        <strain evidence="5 6">MCA 4658</strain>
    </source>
</reference>
<dbReference type="GO" id="GO:0000398">
    <property type="term" value="P:mRNA splicing, via spliceosome"/>
    <property type="evidence" value="ECO:0007669"/>
    <property type="project" value="TreeGrafter"/>
</dbReference>
<feature type="region of interest" description="Disordered" evidence="4">
    <location>
        <begin position="206"/>
        <end position="232"/>
    </location>
</feature>
<feature type="compositionally biased region" description="Basic and acidic residues" evidence="4">
    <location>
        <begin position="125"/>
        <end position="144"/>
    </location>
</feature>
<protein>
    <recommendedName>
        <fullName evidence="7">Hepatocellular carcinoma-associated antigen 59 domain-containing protein</fullName>
    </recommendedName>
</protein>
<dbReference type="PANTHER" id="PTHR13486">
    <property type="entry name" value="TELOMERE LENGTH AND SILENCING PROTEIN 1 TLS1 FAMILY MEMBER"/>
    <property type="match status" value="1"/>
</dbReference>
<feature type="compositionally biased region" description="Polar residues" evidence="4">
    <location>
        <begin position="1"/>
        <end position="13"/>
    </location>
</feature>
<dbReference type="OrthoDB" id="5627at2759"/>
<dbReference type="Proteomes" id="UP000245783">
    <property type="component" value="Unassembled WGS sequence"/>
</dbReference>
<feature type="compositionally biased region" description="Basic and acidic residues" evidence="4">
    <location>
        <begin position="59"/>
        <end position="68"/>
    </location>
</feature>
<feature type="region of interest" description="Disordered" evidence="4">
    <location>
        <begin position="1"/>
        <end position="87"/>
    </location>
</feature>
<dbReference type="RefSeq" id="XP_025371386.1">
    <property type="nucleotide sequence ID" value="XM_025513406.1"/>
</dbReference>
<gene>
    <name evidence="5" type="ORF">IE81DRAFT_321627</name>
</gene>
<evidence type="ECO:0000313" key="5">
    <source>
        <dbReference type="EMBL" id="PWN44226.1"/>
    </source>
</evidence>
<feature type="compositionally biased region" description="Basic and acidic residues" evidence="4">
    <location>
        <begin position="76"/>
        <end position="87"/>
    </location>
</feature>
<name>A0A316W2X8_9BASI</name>
<feature type="compositionally biased region" description="Low complexity" evidence="4">
    <location>
        <begin position="206"/>
        <end position="218"/>
    </location>
</feature>